<dbReference type="OrthoDB" id="23692at2"/>
<dbReference type="InterPro" id="IPR035919">
    <property type="entry name" value="EAL_sf"/>
</dbReference>
<reference evidence="4 5" key="1">
    <citation type="submission" date="2016-11" db="EMBL/GenBank/DDBJ databases">
        <authorList>
            <person name="Jaros S."/>
            <person name="Januszkiewicz K."/>
            <person name="Wedrychowicz H."/>
        </authorList>
    </citation>
    <scope>NUCLEOTIDE SEQUENCE [LARGE SCALE GENOMIC DNA]</scope>
    <source>
        <strain evidence="4 5">DSM 46144</strain>
    </source>
</reference>
<feature type="transmembrane region" description="Helical" evidence="1">
    <location>
        <begin position="146"/>
        <end position="166"/>
    </location>
</feature>
<keyword evidence="5" id="KW-1185">Reference proteome</keyword>
<sequence>MRVRFGPHPSVIASRRAMARLAAVCYLTGGLVGFLTAWLVPAWEDRAAALAVSSVALIGGVLLVLCGERLSVRGFYGLVFATLALLALQMSSQRGHAEATAAALLLPLLSMFVHAFFDRRATLLADAGIVGLIALAQFAWSALPVAIAATLVCVNGVVAAVTGWLVRAAAEADIDLLTGLPNRRGLVRALRVKLAADRDGTPLTLALLDVEQLVDSAARRGPAAADDLLRGLGQTWSAEAGPAVVARYGDTTFAVLVTGGVTATTALLERLRAAASTAGGFPVGTAGHCAGDTSALLTGRAESALSEARRTGGSSTVHYEDTAGVASQLTAALTAGEFTVVYQPIVDAAEGRVTGAEALVRWIRPGLGPVPPNDFIPDAERSGFIRVLDRWVLRTACQAAASWPRHVATKVTVNVSGQELDQPDYYDQVVAALADSGLPADRLVLEVTESTLDADSAAALDVLRRLRALGIRIAIDDFGTGYSSLSRLHRLPADILKIDRSFVAVLGPTDQEAPVIAAITALARTLGLRTVAEGVEEPHQAALLRRYGCDEIQGWLYGRPGDPELIGAALAGPRTPNHLLTGNR</sequence>
<dbReference type="InterPro" id="IPR029787">
    <property type="entry name" value="Nucleotide_cyclase"/>
</dbReference>
<dbReference type="RefSeq" id="WP_073259872.1">
    <property type="nucleotide sequence ID" value="NZ_FRCS01000007.1"/>
</dbReference>
<protein>
    <submittedName>
        <fullName evidence="4">Diguanylate cyclase/phosphodiesterase</fullName>
    </submittedName>
</protein>
<keyword evidence="1" id="KW-0812">Transmembrane</keyword>
<dbReference type="PANTHER" id="PTHR33121:SF79">
    <property type="entry name" value="CYCLIC DI-GMP PHOSPHODIESTERASE PDED-RELATED"/>
    <property type="match status" value="1"/>
</dbReference>
<dbReference type="Proteomes" id="UP000184440">
    <property type="component" value="Unassembled WGS sequence"/>
</dbReference>
<dbReference type="GO" id="GO:0071111">
    <property type="term" value="F:cyclic-guanylate-specific phosphodiesterase activity"/>
    <property type="evidence" value="ECO:0007669"/>
    <property type="project" value="InterPro"/>
</dbReference>
<keyword evidence="1" id="KW-0472">Membrane</keyword>
<dbReference type="SMART" id="SM00052">
    <property type="entry name" value="EAL"/>
    <property type="match status" value="1"/>
</dbReference>
<dbReference type="PROSITE" id="PS50883">
    <property type="entry name" value="EAL"/>
    <property type="match status" value="1"/>
</dbReference>
<dbReference type="Pfam" id="PF00563">
    <property type="entry name" value="EAL"/>
    <property type="match status" value="1"/>
</dbReference>
<dbReference type="InterPro" id="IPR000160">
    <property type="entry name" value="GGDEF_dom"/>
</dbReference>
<evidence type="ECO:0000259" key="3">
    <source>
        <dbReference type="PROSITE" id="PS50887"/>
    </source>
</evidence>
<evidence type="ECO:0000259" key="2">
    <source>
        <dbReference type="PROSITE" id="PS50883"/>
    </source>
</evidence>
<dbReference type="SMART" id="SM00267">
    <property type="entry name" value="GGDEF"/>
    <property type="match status" value="1"/>
</dbReference>
<accession>A0A1M7TUB4</accession>
<feature type="transmembrane region" description="Helical" evidence="1">
    <location>
        <begin position="74"/>
        <end position="91"/>
    </location>
</feature>
<feature type="domain" description="EAL" evidence="2">
    <location>
        <begin position="322"/>
        <end position="574"/>
    </location>
</feature>
<dbReference type="InterPro" id="IPR001633">
    <property type="entry name" value="EAL_dom"/>
</dbReference>
<feature type="transmembrane region" description="Helical" evidence="1">
    <location>
        <begin position="47"/>
        <end position="67"/>
    </location>
</feature>
<dbReference type="PANTHER" id="PTHR33121">
    <property type="entry name" value="CYCLIC DI-GMP PHOSPHODIESTERASE PDEF"/>
    <property type="match status" value="1"/>
</dbReference>
<keyword evidence="1" id="KW-1133">Transmembrane helix</keyword>
<dbReference type="Gene3D" id="3.30.70.270">
    <property type="match status" value="1"/>
</dbReference>
<dbReference type="AlphaFoldDB" id="A0A1M7TUB4"/>
<dbReference type="InterPro" id="IPR050706">
    <property type="entry name" value="Cyclic-di-GMP_PDE-like"/>
</dbReference>
<dbReference type="PROSITE" id="PS50887">
    <property type="entry name" value="GGDEF"/>
    <property type="match status" value="1"/>
</dbReference>
<proteinExistence type="predicted"/>
<evidence type="ECO:0000256" key="1">
    <source>
        <dbReference type="SAM" id="Phobius"/>
    </source>
</evidence>
<dbReference type="InterPro" id="IPR043128">
    <property type="entry name" value="Rev_trsase/Diguanyl_cyclase"/>
</dbReference>
<feature type="domain" description="GGDEF" evidence="3">
    <location>
        <begin position="201"/>
        <end position="321"/>
    </location>
</feature>
<dbReference type="CDD" id="cd01948">
    <property type="entry name" value="EAL"/>
    <property type="match status" value="1"/>
</dbReference>
<dbReference type="SUPFAM" id="SSF141868">
    <property type="entry name" value="EAL domain-like"/>
    <property type="match status" value="1"/>
</dbReference>
<dbReference type="STRING" id="134849.SAMN05443668_10753"/>
<feature type="transmembrane region" description="Helical" evidence="1">
    <location>
        <begin position="21"/>
        <end position="41"/>
    </location>
</feature>
<dbReference type="EMBL" id="FRCS01000007">
    <property type="protein sequence ID" value="SHN74295.1"/>
    <property type="molecule type" value="Genomic_DNA"/>
</dbReference>
<gene>
    <name evidence="4" type="ORF">SAMN05443668_10753</name>
</gene>
<dbReference type="SUPFAM" id="SSF55073">
    <property type="entry name" value="Nucleotide cyclase"/>
    <property type="match status" value="1"/>
</dbReference>
<name>A0A1M7TUB4_9ACTN</name>
<evidence type="ECO:0000313" key="4">
    <source>
        <dbReference type="EMBL" id="SHN74295.1"/>
    </source>
</evidence>
<feature type="transmembrane region" description="Helical" evidence="1">
    <location>
        <begin position="97"/>
        <end position="116"/>
    </location>
</feature>
<dbReference type="Pfam" id="PF00990">
    <property type="entry name" value="GGDEF"/>
    <property type="match status" value="1"/>
</dbReference>
<evidence type="ECO:0000313" key="5">
    <source>
        <dbReference type="Proteomes" id="UP000184440"/>
    </source>
</evidence>
<organism evidence="4 5">
    <name type="scientific">Cryptosporangium aurantiacum</name>
    <dbReference type="NCBI Taxonomy" id="134849"/>
    <lineage>
        <taxon>Bacteria</taxon>
        <taxon>Bacillati</taxon>
        <taxon>Actinomycetota</taxon>
        <taxon>Actinomycetes</taxon>
        <taxon>Cryptosporangiales</taxon>
        <taxon>Cryptosporangiaceae</taxon>
        <taxon>Cryptosporangium</taxon>
    </lineage>
</organism>
<dbReference type="Gene3D" id="3.20.20.450">
    <property type="entry name" value="EAL domain"/>
    <property type="match status" value="1"/>
</dbReference>